<sequence length="137" mass="14979">MPFIKTIRPFKARKATAAQSPIPVETTTSTANATTSPFSPLEVEEPKLRKRDRVRKTLKKTSKTCRLVLRTIKKVILVVATAIAGVLGAVCAICLDIIAIALLFAWWIIKFVCGALVVLVACPFIALRVFWGGSELL</sequence>
<evidence type="ECO:0000313" key="2">
    <source>
        <dbReference type="EMBL" id="CEL02040.1"/>
    </source>
</evidence>
<evidence type="ECO:0008006" key="4">
    <source>
        <dbReference type="Google" id="ProtNLM"/>
    </source>
</evidence>
<proteinExistence type="predicted"/>
<protein>
    <recommendedName>
        <fullName evidence="4">Transmembrane protein</fullName>
    </recommendedName>
</protein>
<feature type="transmembrane region" description="Helical" evidence="1">
    <location>
        <begin position="75"/>
        <end position="101"/>
    </location>
</feature>
<organism evidence="2 3">
    <name type="scientific">Aspergillus calidoustus</name>
    <dbReference type="NCBI Taxonomy" id="454130"/>
    <lineage>
        <taxon>Eukaryota</taxon>
        <taxon>Fungi</taxon>
        <taxon>Dikarya</taxon>
        <taxon>Ascomycota</taxon>
        <taxon>Pezizomycotina</taxon>
        <taxon>Eurotiomycetes</taxon>
        <taxon>Eurotiomycetidae</taxon>
        <taxon>Eurotiales</taxon>
        <taxon>Aspergillaceae</taxon>
        <taxon>Aspergillus</taxon>
        <taxon>Aspergillus subgen. Nidulantes</taxon>
    </lineage>
</organism>
<dbReference type="AlphaFoldDB" id="A0A0U5FVE7"/>
<dbReference type="EMBL" id="CDMC01000001">
    <property type="protein sequence ID" value="CEL02040.1"/>
    <property type="molecule type" value="Genomic_DNA"/>
</dbReference>
<feature type="transmembrane region" description="Helical" evidence="1">
    <location>
        <begin position="107"/>
        <end position="131"/>
    </location>
</feature>
<dbReference type="Proteomes" id="UP000054771">
    <property type="component" value="Unassembled WGS sequence"/>
</dbReference>
<accession>A0A0U5FVE7</accession>
<keyword evidence="1" id="KW-0812">Transmembrane</keyword>
<name>A0A0U5FVE7_ASPCI</name>
<keyword evidence="1" id="KW-1133">Transmembrane helix</keyword>
<evidence type="ECO:0000313" key="3">
    <source>
        <dbReference type="Proteomes" id="UP000054771"/>
    </source>
</evidence>
<keyword evidence="3" id="KW-1185">Reference proteome</keyword>
<evidence type="ECO:0000256" key="1">
    <source>
        <dbReference type="SAM" id="Phobius"/>
    </source>
</evidence>
<gene>
    <name evidence="2" type="ORF">ASPCAL01615</name>
</gene>
<reference evidence="3" key="1">
    <citation type="journal article" date="2016" name="Genome Announc.">
        <title>Draft genome sequences of fungus Aspergillus calidoustus.</title>
        <authorList>
            <person name="Horn F."/>
            <person name="Linde J."/>
            <person name="Mattern D.J."/>
            <person name="Walther G."/>
            <person name="Guthke R."/>
            <person name="Scherlach K."/>
            <person name="Martin K."/>
            <person name="Brakhage A.A."/>
            <person name="Petzke L."/>
            <person name="Valiante V."/>
        </authorList>
    </citation>
    <scope>NUCLEOTIDE SEQUENCE [LARGE SCALE GENOMIC DNA]</scope>
    <source>
        <strain evidence="3">SF006504</strain>
    </source>
</reference>
<keyword evidence="1" id="KW-0472">Membrane</keyword>